<sequence length="533" mass="59567">MPDSTTDNPLTSLMGETSASDDLGPGTNPCIRTSLLDESPSPRNKVLADSYLLAEIFSAFGNHSYNQEIESQLYFTGEFSASNLHAYATRIRELEIAQPSNVSCQVLMRLAKELAGAPFSPTYVAYVLHLDEFAASLFTLLLSPTLSEVEFGHSSLSEPHLPIVIVPLIFYKAYIKKLSLRSASHIRLDRQFFASIPSLIHMEVLTMVLPRTVIHSAVLSYIPEQLRNLRELELDVSSVQCPLGARPTSSSSASPTYSNLKLVRLKVGVVGPAGLDGQFSIRPGYPDSLLDHLTHLTIIFHCNFSTSGAQIITEHASQAPSLKTVVLRPWSVKRGSDIRIPPYVLKGLFAVPTLEVVRVEAWIADDDETTEDSFLEQMIKHRISRIRVNSPQFIDPLRTIQLPKADFFCPPQTLRTVDYVARNLGGLESLQLRLDSSTEALDDGGARLFSQTEHIQCAFRELVVVEARNTRFPTMDHLTIAQFLDRTFPNLESIQAYTYRVDNPFREEHAQSCKLINRLKSDARLLRIHMCSN</sequence>
<dbReference type="EMBL" id="ML210506">
    <property type="protein sequence ID" value="TFK17468.1"/>
    <property type="molecule type" value="Genomic_DNA"/>
</dbReference>
<evidence type="ECO:0000256" key="1">
    <source>
        <dbReference type="SAM" id="MobiDB-lite"/>
    </source>
</evidence>
<feature type="region of interest" description="Disordered" evidence="1">
    <location>
        <begin position="1"/>
        <end position="28"/>
    </location>
</feature>
<name>A0A5C3KC24_COPMA</name>
<dbReference type="SUPFAM" id="SSF52047">
    <property type="entry name" value="RNI-like"/>
    <property type="match status" value="1"/>
</dbReference>
<gene>
    <name evidence="2" type="ORF">FA15DRAFT_698431</name>
</gene>
<dbReference type="Proteomes" id="UP000307440">
    <property type="component" value="Unassembled WGS sequence"/>
</dbReference>
<organism evidence="2 3">
    <name type="scientific">Coprinopsis marcescibilis</name>
    <name type="common">Agaric fungus</name>
    <name type="synonym">Psathyrella marcescibilis</name>
    <dbReference type="NCBI Taxonomy" id="230819"/>
    <lineage>
        <taxon>Eukaryota</taxon>
        <taxon>Fungi</taxon>
        <taxon>Dikarya</taxon>
        <taxon>Basidiomycota</taxon>
        <taxon>Agaricomycotina</taxon>
        <taxon>Agaricomycetes</taxon>
        <taxon>Agaricomycetidae</taxon>
        <taxon>Agaricales</taxon>
        <taxon>Agaricineae</taxon>
        <taxon>Psathyrellaceae</taxon>
        <taxon>Coprinopsis</taxon>
    </lineage>
</organism>
<evidence type="ECO:0000313" key="3">
    <source>
        <dbReference type="Proteomes" id="UP000307440"/>
    </source>
</evidence>
<accession>A0A5C3KC24</accession>
<evidence type="ECO:0000313" key="2">
    <source>
        <dbReference type="EMBL" id="TFK17468.1"/>
    </source>
</evidence>
<dbReference type="Gene3D" id="3.80.10.10">
    <property type="entry name" value="Ribonuclease Inhibitor"/>
    <property type="match status" value="1"/>
</dbReference>
<reference evidence="2 3" key="1">
    <citation type="journal article" date="2019" name="Nat. Ecol. Evol.">
        <title>Megaphylogeny resolves global patterns of mushroom evolution.</title>
        <authorList>
            <person name="Varga T."/>
            <person name="Krizsan K."/>
            <person name="Foldi C."/>
            <person name="Dima B."/>
            <person name="Sanchez-Garcia M."/>
            <person name="Sanchez-Ramirez S."/>
            <person name="Szollosi G.J."/>
            <person name="Szarkandi J.G."/>
            <person name="Papp V."/>
            <person name="Albert L."/>
            <person name="Andreopoulos W."/>
            <person name="Angelini C."/>
            <person name="Antonin V."/>
            <person name="Barry K.W."/>
            <person name="Bougher N.L."/>
            <person name="Buchanan P."/>
            <person name="Buyck B."/>
            <person name="Bense V."/>
            <person name="Catcheside P."/>
            <person name="Chovatia M."/>
            <person name="Cooper J."/>
            <person name="Damon W."/>
            <person name="Desjardin D."/>
            <person name="Finy P."/>
            <person name="Geml J."/>
            <person name="Haridas S."/>
            <person name="Hughes K."/>
            <person name="Justo A."/>
            <person name="Karasinski D."/>
            <person name="Kautmanova I."/>
            <person name="Kiss B."/>
            <person name="Kocsube S."/>
            <person name="Kotiranta H."/>
            <person name="LaButti K.M."/>
            <person name="Lechner B.E."/>
            <person name="Liimatainen K."/>
            <person name="Lipzen A."/>
            <person name="Lukacs Z."/>
            <person name="Mihaltcheva S."/>
            <person name="Morgado L.N."/>
            <person name="Niskanen T."/>
            <person name="Noordeloos M.E."/>
            <person name="Ohm R.A."/>
            <person name="Ortiz-Santana B."/>
            <person name="Ovrebo C."/>
            <person name="Racz N."/>
            <person name="Riley R."/>
            <person name="Savchenko A."/>
            <person name="Shiryaev A."/>
            <person name="Soop K."/>
            <person name="Spirin V."/>
            <person name="Szebenyi C."/>
            <person name="Tomsovsky M."/>
            <person name="Tulloss R.E."/>
            <person name="Uehling J."/>
            <person name="Grigoriev I.V."/>
            <person name="Vagvolgyi C."/>
            <person name="Papp T."/>
            <person name="Martin F.M."/>
            <person name="Miettinen O."/>
            <person name="Hibbett D.S."/>
            <person name="Nagy L.G."/>
        </authorList>
    </citation>
    <scope>NUCLEOTIDE SEQUENCE [LARGE SCALE GENOMIC DNA]</scope>
    <source>
        <strain evidence="2 3">CBS 121175</strain>
    </source>
</reference>
<feature type="compositionally biased region" description="Polar residues" evidence="1">
    <location>
        <begin position="1"/>
        <end position="20"/>
    </location>
</feature>
<dbReference type="InterPro" id="IPR032675">
    <property type="entry name" value="LRR_dom_sf"/>
</dbReference>
<proteinExistence type="predicted"/>
<protein>
    <recommendedName>
        <fullName evidence="4">F-box domain-containing protein</fullName>
    </recommendedName>
</protein>
<evidence type="ECO:0008006" key="4">
    <source>
        <dbReference type="Google" id="ProtNLM"/>
    </source>
</evidence>
<dbReference type="AlphaFoldDB" id="A0A5C3KC24"/>
<keyword evidence="3" id="KW-1185">Reference proteome</keyword>